<dbReference type="PANTHER" id="PTHR22847:SF637">
    <property type="entry name" value="WD REPEAT DOMAIN 5B"/>
    <property type="match status" value="1"/>
</dbReference>
<feature type="compositionally biased region" description="Polar residues" evidence="4">
    <location>
        <begin position="1"/>
        <end position="14"/>
    </location>
</feature>
<evidence type="ECO:0000259" key="5">
    <source>
        <dbReference type="Pfam" id="PF25175"/>
    </source>
</evidence>
<feature type="region of interest" description="Disordered" evidence="4">
    <location>
        <begin position="1"/>
        <end position="20"/>
    </location>
</feature>
<evidence type="ECO:0000256" key="4">
    <source>
        <dbReference type="SAM" id="MobiDB-lite"/>
    </source>
</evidence>
<feature type="repeat" description="WD" evidence="3">
    <location>
        <begin position="267"/>
        <end position="308"/>
    </location>
</feature>
<dbReference type="InterPro" id="IPR059122">
    <property type="entry name" value="Beta-prop_WDR5-like"/>
</dbReference>
<dbReference type="GO" id="GO:0042393">
    <property type="term" value="F:histone binding"/>
    <property type="evidence" value="ECO:0007669"/>
    <property type="project" value="TreeGrafter"/>
</dbReference>
<proteinExistence type="predicted"/>
<dbReference type="SMART" id="SM00320">
    <property type="entry name" value="WD40"/>
    <property type="match status" value="6"/>
</dbReference>
<feature type="repeat" description="WD" evidence="3">
    <location>
        <begin position="175"/>
        <end position="216"/>
    </location>
</feature>
<dbReference type="PROSITE" id="PS50082">
    <property type="entry name" value="WD_REPEATS_2"/>
    <property type="match status" value="4"/>
</dbReference>
<keyword evidence="2" id="KW-0677">Repeat</keyword>
<dbReference type="OrthoDB" id="674604at2759"/>
<dbReference type="PROSITE" id="PS50294">
    <property type="entry name" value="WD_REPEATS_REGION"/>
    <property type="match status" value="4"/>
</dbReference>
<dbReference type="AlphaFoldDB" id="A0A8J2WWT9"/>
<evidence type="ECO:0000313" key="6">
    <source>
        <dbReference type="EMBL" id="CAH0364601.1"/>
    </source>
</evidence>
<dbReference type="InterPro" id="IPR001680">
    <property type="entry name" value="WD40_rpt"/>
</dbReference>
<dbReference type="PANTHER" id="PTHR22847">
    <property type="entry name" value="WD40 REPEAT PROTEIN"/>
    <property type="match status" value="1"/>
</dbReference>
<protein>
    <recommendedName>
        <fullName evidence="5">WDR5-like beta-propeller domain-containing protein</fullName>
    </recommendedName>
</protein>
<dbReference type="Proteomes" id="UP000789595">
    <property type="component" value="Unassembled WGS sequence"/>
</dbReference>
<dbReference type="Gene3D" id="2.130.10.10">
    <property type="entry name" value="YVTN repeat-like/Quinoprotein amine dehydrogenase"/>
    <property type="match status" value="1"/>
</dbReference>
<keyword evidence="1 3" id="KW-0853">WD repeat</keyword>
<evidence type="ECO:0000256" key="3">
    <source>
        <dbReference type="PROSITE-ProRule" id="PRU00221"/>
    </source>
</evidence>
<feature type="repeat" description="WD" evidence="3">
    <location>
        <begin position="133"/>
        <end position="174"/>
    </location>
</feature>
<dbReference type="SUPFAM" id="SSF50978">
    <property type="entry name" value="WD40 repeat-like"/>
    <property type="match status" value="1"/>
</dbReference>
<dbReference type="Pfam" id="PF25175">
    <property type="entry name" value="Beta-prop_WDR5"/>
    <property type="match status" value="1"/>
</dbReference>
<evidence type="ECO:0000313" key="7">
    <source>
        <dbReference type="Proteomes" id="UP000789595"/>
    </source>
</evidence>
<dbReference type="GO" id="GO:0048188">
    <property type="term" value="C:Set1C/COMPASS complex"/>
    <property type="evidence" value="ECO:0007669"/>
    <property type="project" value="TreeGrafter"/>
</dbReference>
<dbReference type="PROSITE" id="PS00678">
    <property type="entry name" value="WD_REPEATS_1"/>
    <property type="match status" value="2"/>
</dbReference>
<evidence type="ECO:0000256" key="2">
    <source>
        <dbReference type="ARBA" id="ARBA00022737"/>
    </source>
</evidence>
<dbReference type="InterPro" id="IPR036322">
    <property type="entry name" value="WD40_repeat_dom_sf"/>
</dbReference>
<sequence>MNAQTRAAQGSHNTARLFPNPKISLNAREIRRLRGLVPPPPPPIPKDWAPIDAQNDRVAAAKKTKKPYRYKRPKNLDEKGKYVLSETINCGAVRPISSVRFTPSGRHLALGSADAIGRFCQRKNGKWEVVLLFDEHEEGINDIQFSKDEHFAITCSDDKTVRLWDVRTGKQHRKFVGHQDYVFACSVHPTSTLFCSGSFDETIKLWDPRCPEAVREIKAHAEPITGVQFSPGDGSVIASGSYDGLTRLWDTASGSCLVTIYAEQAGLPAKQAPVSGLRYTPNGSYLLVSTHDTFMRLWRVDTQPVRASRFFEGCRSLRYNCNNGFHAPKNREGPVVVAGQEDGCLMIFDMNTGKLAHEVQAHRSPVLGMDNHPRNSMFVSCSMDKDNLARVWRYESHFSGREGDPDIRPPAPLVQAPDDFVVPPVRQSYAAPGAMDVG</sequence>
<dbReference type="CDD" id="cd00200">
    <property type="entry name" value="WD40"/>
    <property type="match status" value="1"/>
</dbReference>
<accession>A0A8J2WWT9</accession>
<name>A0A8J2WWT9_9STRA</name>
<comment type="caution">
    <text evidence="6">The sequence shown here is derived from an EMBL/GenBank/DDBJ whole genome shotgun (WGS) entry which is preliminary data.</text>
</comment>
<dbReference type="InterPro" id="IPR015943">
    <property type="entry name" value="WD40/YVTN_repeat-like_dom_sf"/>
</dbReference>
<dbReference type="InterPro" id="IPR020472">
    <property type="entry name" value="WD40_PAC1"/>
</dbReference>
<dbReference type="InterPro" id="IPR019775">
    <property type="entry name" value="WD40_repeat_CS"/>
</dbReference>
<reference evidence="6" key="1">
    <citation type="submission" date="2021-11" db="EMBL/GenBank/DDBJ databases">
        <authorList>
            <consortium name="Genoscope - CEA"/>
            <person name="William W."/>
        </authorList>
    </citation>
    <scope>NUCLEOTIDE SEQUENCE</scope>
</reference>
<evidence type="ECO:0000256" key="1">
    <source>
        <dbReference type="ARBA" id="ARBA00022574"/>
    </source>
</evidence>
<feature type="domain" description="WDR5-like beta-propeller" evidence="5">
    <location>
        <begin position="93"/>
        <end position="393"/>
    </location>
</feature>
<gene>
    <name evidence="6" type="ORF">PECAL_1P09710</name>
</gene>
<feature type="repeat" description="WD" evidence="3">
    <location>
        <begin position="217"/>
        <end position="259"/>
    </location>
</feature>
<dbReference type="PRINTS" id="PR00320">
    <property type="entry name" value="GPROTEINBRPT"/>
</dbReference>
<dbReference type="EMBL" id="CAKKNE010000001">
    <property type="protein sequence ID" value="CAH0364601.1"/>
    <property type="molecule type" value="Genomic_DNA"/>
</dbReference>
<keyword evidence="7" id="KW-1185">Reference proteome</keyword>
<organism evidence="6 7">
    <name type="scientific">Pelagomonas calceolata</name>
    <dbReference type="NCBI Taxonomy" id="35677"/>
    <lineage>
        <taxon>Eukaryota</taxon>
        <taxon>Sar</taxon>
        <taxon>Stramenopiles</taxon>
        <taxon>Ochrophyta</taxon>
        <taxon>Pelagophyceae</taxon>
        <taxon>Pelagomonadales</taxon>
        <taxon>Pelagomonadaceae</taxon>
        <taxon>Pelagomonas</taxon>
    </lineage>
</organism>